<dbReference type="SUPFAM" id="SSF56112">
    <property type="entry name" value="Protein kinase-like (PK-like)"/>
    <property type="match status" value="1"/>
</dbReference>
<evidence type="ECO:0000256" key="2">
    <source>
        <dbReference type="ARBA" id="ARBA00022598"/>
    </source>
</evidence>
<keyword evidence="4 5" id="KW-0067">ATP-binding</keyword>
<dbReference type="GO" id="GO:0006631">
    <property type="term" value="P:fatty acid metabolic process"/>
    <property type="evidence" value="ECO:0007669"/>
    <property type="project" value="TreeGrafter"/>
</dbReference>
<proteinExistence type="inferred from homology"/>
<keyword evidence="3 5" id="KW-0547">Nucleotide-binding</keyword>
<feature type="region of interest" description="Disordered" evidence="6">
    <location>
        <begin position="714"/>
        <end position="837"/>
    </location>
</feature>
<evidence type="ECO:0000256" key="1">
    <source>
        <dbReference type="ARBA" id="ARBA00006432"/>
    </source>
</evidence>
<evidence type="ECO:0000256" key="3">
    <source>
        <dbReference type="ARBA" id="ARBA00022741"/>
    </source>
</evidence>
<dbReference type="InterPro" id="IPR008271">
    <property type="entry name" value="Ser/Thr_kinase_AS"/>
</dbReference>
<dbReference type="PANTHER" id="PTHR43201">
    <property type="entry name" value="ACYL-COA SYNTHETASE"/>
    <property type="match status" value="1"/>
</dbReference>
<feature type="compositionally biased region" description="Polar residues" evidence="6">
    <location>
        <begin position="642"/>
        <end position="660"/>
    </location>
</feature>
<dbReference type="Pfam" id="PF00501">
    <property type="entry name" value="AMP-binding"/>
    <property type="match status" value="2"/>
</dbReference>
<dbReference type="InterPro" id="IPR000873">
    <property type="entry name" value="AMP-dep_synth/lig_dom"/>
</dbReference>
<dbReference type="InterPro" id="IPR045851">
    <property type="entry name" value="AMP-bd_C_sf"/>
</dbReference>
<dbReference type="EMBL" id="FWEW01000417">
    <property type="protein sequence ID" value="SLM34793.1"/>
    <property type="molecule type" value="Genomic_DNA"/>
</dbReference>
<dbReference type="Gene3D" id="3.30.300.30">
    <property type="match status" value="1"/>
</dbReference>
<dbReference type="SUPFAM" id="SSF56801">
    <property type="entry name" value="Acetyl-CoA synthetase-like"/>
    <property type="match status" value="1"/>
</dbReference>
<dbReference type="Proteomes" id="UP000192927">
    <property type="component" value="Unassembled WGS sequence"/>
</dbReference>
<feature type="compositionally biased region" description="Low complexity" evidence="6">
    <location>
        <begin position="714"/>
        <end position="724"/>
    </location>
</feature>
<dbReference type="InterPro" id="IPR042099">
    <property type="entry name" value="ANL_N_sf"/>
</dbReference>
<dbReference type="Gene3D" id="3.40.50.12780">
    <property type="entry name" value="N-terminal domain of ligase-like"/>
    <property type="match status" value="2"/>
</dbReference>
<feature type="region of interest" description="Disordered" evidence="6">
    <location>
        <begin position="1256"/>
        <end position="1279"/>
    </location>
</feature>
<feature type="domain" description="Protein kinase" evidence="7">
    <location>
        <begin position="918"/>
        <end position="1218"/>
    </location>
</feature>
<evidence type="ECO:0000259" key="7">
    <source>
        <dbReference type="PROSITE" id="PS50011"/>
    </source>
</evidence>
<feature type="compositionally biased region" description="Low complexity" evidence="6">
    <location>
        <begin position="798"/>
        <end position="813"/>
    </location>
</feature>
<dbReference type="InterPro" id="IPR020845">
    <property type="entry name" value="AMP-binding_CS"/>
</dbReference>
<reference evidence="9" key="1">
    <citation type="submission" date="2017-03" db="EMBL/GenBank/DDBJ databases">
        <authorList>
            <person name="Sharma R."/>
            <person name="Thines M."/>
        </authorList>
    </citation>
    <scope>NUCLEOTIDE SEQUENCE [LARGE SCALE GENOMIC DNA]</scope>
</reference>
<evidence type="ECO:0000313" key="8">
    <source>
        <dbReference type="EMBL" id="SLM34793.1"/>
    </source>
</evidence>
<keyword evidence="9" id="KW-1185">Reference proteome</keyword>
<dbReference type="AlphaFoldDB" id="A0A1W5CVA6"/>
<feature type="compositionally biased region" description="Polar residues" evidence="6">
    <location>
        <begin position="684"/>
        <end position="696"/>
    </location>
</feature>
<dbReference type="Pfam" id="PF13193">
    <property type="entry name" value="AMP-binding_C"/>
    <property type="match status" value="1"/>
</dbReference>
<dbReference type="GO" id="GO:0004672">
    <property type="term" value="F:protein kinase activity"/>
    <property type="evidence" value="ECO:0007669"/>
    <property type="project" value="InterPro"/>
</dbReference>
<dbReference type="InterPro" id="IPR000719">
    <property type="entry name" value="Prot_kinase_dom"/>
</dbReference>
<feature type="binding site" evidence="5">
    <location>
        <position position="949"/>
    </location>
    <ligand>
        <name>ATP</name>
        <dbReference type="ChEBI" id="CHEBI:30616"/>
    </ligand>
</feature>
<feature type="compositionally biased region" description="Polar residues" evidence="6">
    <location>
        <begin position="788"/>
        <end position="797"/>
    </location>
</feature>
<evidence type="ECO:0000256" key="5">
    <source>
        <dbReference type="PROSITE-ProRule" id="PRU10141"/>
    </source>
</evidence>
<dbReference type="Gene3D" id="1.10.510.10">
    <property type="entry name" value="Transferase(Phosphotransferase) domain 1"/>
    <property type="match status" value="1"/>
</dbReference>
<dbReference type="InterPro" id="IPR025110">
    <property type="entry name" value="AMP-bd_C"/>
</dbReference>
<dbReference type="FunFam" id="3.30.300.30:FF:000008">
    <property type="entry name" value="2,3-dihydroxybenzoate-AMP ligase"/>
    <property type="match status" value="1"/>
</dbReference>
<dbReference type="PROSITE" id="PS00108">
    <property type="entry name" value="PROTEIN_KINASE_ST"/>
    <property type="match status" value="1"/>
</dbReference>
<dbReference type="Pfam" id="PF00069">
    <property type="entry name" value="Pkinase"/>
    <property type="match status" value="1"/>
</dbReference>
<feature type="compositionally biased region" description="Basic and acidic residues" evidence="6">
    <location>
        <begin position="1270"/>
        <end position="1279"/>
    </location>
</feature>
<dbReference type="GO" id="GO:0031956">
    <property type="term" value="F:medium-chain fatty acid-CoA ligase activity"/>
    <property type="evidence" value="ECO:0007669"/>
    <property type="project" value="TreeGrafter"/>
</dbReference>
<dbReference type="PROSITE" id="PS50011">
    <property type="entry name" value="PROTEIN_KINASE_DOM"/>
    <property type="match status" value="1"/>
</dbReference>
<comment type="similarity">
    <text evidence="1">Belongs to the ATP-dependent AMP-binding enzyme family.</text>
</comment>
<protein>
    <submittedName>
        <fullName evidence="8">Acyl-synthetase amp-acid ligase ii</fullName>
    </submittedName>
</protein>
<dbReference type="PROSITE" id="PS00107">
    <property type="entry name" value="PROTEIN_KINASE_ATP"/>
    <property type="match status" value="1"/>
</dbReference>
<accession>A0A1W5CVA6</accession>
<keyword evidence="2 8" id="KW-0436">Ligase</keyword>
<name>A0A1W5CVA6_9LECA</name>
<dbReference type="InterPro" id="IPR011009">
    <property type="entry name" value="Kinase-like_dom_sf"/>
</dbReference>
<dbReference type="PROSITE" id="PS00455">
    <property type="entry name" value="AMP_BINDING"/>
    <property type="match status" value="1"/>
</dbReference>
<sequence>MRRALLRAPPISRLPVRFQHRRILTQSYDRGPSAPPLVEQTVGDHFSSIVSKFGDRTAVISRHQRTRLTYDSLDRKSSTLAQGLARAGVKKGDRVAVSLGNNIEYAIATYGAFKLGAILVPLNPAFNANQVIAALNHLEASHLITGTETNLPRKEPRSNAPLLQQVILDLGATKLESEAVPSLKQVIVVDNSTGRVDTSRWTSTISYQDVLVDGDPGRSLPPQDLHPDEIVNIQFTSGTTSMPKAACLSHRSILNNGNGIGDRMLLTEQDIVCCPPPLFHCFGCILGYMATATHGSAIVFPAEAFDPYATLKSVQEEKCTALYGVPTMFVAQLELLQNGQVPYEGFQYLRTETSPVSAMTTTGDPLAKRIDSVGRLMPHVEAKIVDPGDWTKILPIGMKGELAVSGYLVMKGYWGDSEKTAEVLVPDDSGKMWMHTGDEGEMDVDGYIKITGRIKDVIIKGGENIHPLEVENCLFGHPCVAEASVVGLGDERYGEVVAAFVIPHKDSGITADEVRKWVGEKLSHHLVPKYVFWVDNYPKTASGKIQKFKLKEQGLRLPDVKRSTDVKDRLNLLLLHGSPLSTTPAFALSARCMRRITHTLVFLCVRPRLEPPTNFQLHDPRGHVGATWKFVGEIMKISTGTVSPLRTTSNSNGPPSSHSAASLEVRHVDAQEPIPEEDEDETSNHNVLSDIHSGSYTPTVPPVKSLVVSVAAAPPSTSAPQSAPRHITARPSAPPTTKPLPSKHSATSAIRSLFRRSNSHGQDALHSNPPAIPGSTPEPILPFPKPSFSVSAGQSLATSQSDTPPSPGSPTSTVNSVQESRWEGPTDPFGPKVRSSTGLHLKDRSRVMFGSTPRPEYRKRSTSMSQINSFLPDNSISMHANTGVGLKARRLSTSLPDDFTVDVVELSKEFSSGSLLPGKRGKMVGKGATATVKLMTRKGRPADELYAVKEFRKKGQKEDEEEYVKKVKSEYCIAKSLHHPNIVQTVRLCTHSGRWNHVMEFCPQGELFSLVQKKYLTLDDNLCLFKQLIRGVAYLHRHGIAHRDIKLENLLMTDEGHLKITDFGVSDVFCGEHPGLRVAGGECGKNMGDIRRCAPGICGSLPYIAPEVLEKNGDYDPRPLDVWSCAVVLLTMHYGGNPWPAADRSQPLYAKFASGWDKFSASHPDRIVKTDEKNGMPSCGPLFSNLEKVGLKSLLLRMMHPDPEKRITIHDAIRDRWVKNVDCCSPEQYAAASETAIDAAGSGSCRLANKLPVRKMHHHLPPPKSKVPTHRFDMGDGWS</sequence>
<dbReference type="InterPro" id="IPR017441">
    <property type="entry name" value="Protein_kinase_ATP_BS"/>
</dbReference>
<evidence type="ECO:0000256" key="4">
    <source>
        <dbReference type="ARBA" id="ARBA00022840"/>
    </source>
</evidence>
<dbReference type="PANTHER" id="PTHR43201:SF30">
    <property type="entry name" value="AMP-DEPENDENT SYNTHETASE_LIGASE DOMAIN-CONTAINING PROTEIN"/>
    <property type="match status" value="1"/>
</dbReference>
<organism evidence="8 9">
    <name type="scientific">Lasallia pustulata</name>
    <dbReference type="NCBI Taxonomy" id="136370"/>
    <lineage>
        <taxon>Eukaryota</taxon>
        <taxon>Fungi</taxon>
        <taxon>Dikarya</taxon>
        <taxon>Ascomycota</taxon>
        <taxon>Pezizomycotina</taxon>
        <taxon>Lecanoromycetes</taxon>
        <taxon>OSLEUM clade</taxon>
        <taxon>Umbilicariomycetidae</taxon>
        <taxon>Umbilicariales</taxon>
        <taxon>Umbilicariaceae</taxon>
        <taxon>Lasallia</taxon>
    </lineage>
</organism>
<evidence type="ECO:0000256" key="6">
    <source>
        <dbReference type="SAM" id="MobiDB-lite"/>
    </source>
</evidence>
<feature type="region of interest" description="Disordered" evidence="6">
    <location>
        <begin position="642"/>
        <end position="696"/>
    </location>
</feature>
<dbReference type="CDD" id="cd13994">
    <property type="entry name" value="STKc_HAL4_like"/>
    <property type="match status" value="1"/>
</dbReference>
<dbReference type="GO" id="GO:0005524">
    <property type="term" value="F:ATP binding"/>
    <property type="evidence" value="ECO:0007669"/>
    <property type="project" value="UniProtKB-UniRule"/>
</dbReference>
<dbReference type="SMART" id="SM00220">
    <property type="entry name" value="S_TKc"/>
    <property type="match status" value="1"/>
</dbReference>
<evidence type="ECO:0000313" key="9">
    <source>
        <dbReference type="Proteomes" id="UP000192927"/>
    </source>
</evidence>